<comment type="caution">
    <text evidence="1">The sequence shown here is derived from an EMBL/GenBank/DDBJ whole genome shotgun (WGS) entry which is preliminary data.</text>
</comment>
<evidence type="ECO:0000313" key="1">
    <source>
        <dbReference type="EMBL" id="KAG6534246.1"/>
    </source>
</evidence>
<accession>A0A8J5I5X6</accession>
<dbReference type="InterPro" id="IPR003428">
    <property type="entry name" value="MAM33"/>
</dbReference>
<dbReference type="Pfam" id="PF02330">
    <property type="entry name" value="MAM33"/>
    <property type="match status" value="1"/>
</dbReference>
<name>A0A8J5I5X6_ZINOF</name>
<reference evidence="1 2" key="1">
    <citation type="submission" date="2020-08" db="EMBL/GenBank/DDBJ databases">
        <title>Plant Genome Project.</title>
        <authorList>
            <person name="Zhang R.-G."/>
        </authorList>
    </citation>
    <scope>NUCLEOTIDE SEQUENCE [LARGE SCALE GENOMIC DNA]</scope>
    <source>
        <tissue evidence="1">Rhizome</tissue>
    </source>
</reference>
<organism evidence="1 2">
    <name type="scientific">Zingiber officinale</name>
    <name type="common">Ginger</name>
    <name type="synonym">Amomum zingiber</name>
    <dbReference type="NCBI Taxonomy" id="94328"/>
    <lineage>
        <taxon>Eukaryota</taxon>
        <taxon>Viridiplantae</taxon>
        <taxon>Streptophyta</taxon>
        <taxon>Embryophyta</taxon>
        <taxon>Tracheophyta</taxon>
        <taxon>Spermatophyta</taxon>
        <taxon>Magnoliopsida</taxon>
        <taxon>Liliopsida</taxon>
        <taxon>Zingiberales</taxon>
        <taxon>Zingiberaceae</taxon>
        <taxon>Zingiber</taxon>
    </lineage>
</organism>
<dbReference type="PANTHER" id="PTHR10826:SF1">
    <property type="entry name" value="COMPLEMENT COMPONENT 1 Q SUBCOMPONENT-BINDING PROTEIN, MITOCHONDRIAL"/>
    <property type="match status" value="1"/>
</dbReference>
<evidence type="ECO:0008006" key="3">
    <source>
        <dbReference type="Google" id="ProtNLM"/>
    </source>
</evidence>
<dbReference type="OrthoDB" id="755788at2759"/>
<keyword evidence="2" id="KW-1185">Reference proteome</keyword>
<dbReference type="Proteomes" id="UP000734854">
    <property type="component" value="Unassembled WGS sequence"/>
</dbReference>
<dbReference type="AlphaFoldDB" id="A0A8J5I5X6"/>
<protein>
    <recommendedName>
        <fullName evidence="3">Mitochondrial glycoprotein</fullName>
    </recommendedName>
</protein>
<evidence type="ECO:0000313" key="2">
    <source>
        <dbReference type="Proteomes" id="UP000734854"/>
    </source>
</evidence>
<proteinExistence type="predicted"/>
<dbReference type="EMBL" id="JACMSC010000002">
    <property type="protein sequence ID" value="KAG6534246.1"/>
    <property type="molecule type" value="Genomic_DNA"/>
</dbReference>
<dbReference type="GO" id="GO:0005759">
    <property type="term" value="C:mitochondrial matrix"/>
    <property type="evidence" value="ECO:0007669"/>
    <property type="project" value="InterPro"/>
</dbReference>
<gene>
    <name evidence="1" type="ORF">ZIOFF_008132</name>
</gene>
<sequence length="245" mass="27464">MWKQSFADTAAAVAVAAAARISTSRRWISTAVDVNFEIRRAVEESFREVSMISPPPKKVNPPPPYSIVKGALKRSEGPLLRRVYGDEEITLSVVRRALALPSHDSSNGDGAEDHSPGFISDLLLHVGVSRGRSNSLLFLCGLYPDSVGIHSVCLLSKLNPDSYQGRVFMELDEKLRAQLSRYLEDRGVDDRLFPFVQAWLYLKNHHNLVNWFGKLGQFVNDKNQHELVHLEVCKDKDETKANVLP</sequence>
<dbReference type="PANTHER" id="PTHR10826">
    <property type="entry name" value="COMPLEMENT COMPONENT 1"/>
    <property type="match status" value="1"/>
</dbReference>